<organism evidence="2 3">
    <name type="scientific">Lentinula raphanica</name>
    <dbReference type="NCBI Taxonomy" id="153919"/>
    <lineage>
        <taxon>Eukaryota</taxon>
        <taxon>Fungi</taxon>
        <taxon>Dikarya</taxon>
        <taxon>Basidiomycota</taxon>
        <taxon>Agaricomycotina</taxon>
        <taxon>Agaricomycetes</taxon>
        <taxon>Agaricomycetidae</taxon>
        <taxon>Agaricales</taxon>
        <taxon>Marasmiineae</taxon>
        <taxon>Omphalotaceae</taxon>
        <taxon>Lentinula</taxon>
    </lineage>
</organism>
<dbReference type="PANTHER" id="PTHR12905">
    <property type="entry name" value="METALLOPHOSPHOESTERASE"/>
    <property type="match status" value="1"/>
</dbReference>
<accession>A0AA38UG66</accession>
<dbReference type="AlphaFoldDB" id="A0AA38UG66"/>
<dbReference type="InterPro" id="IPR051693">
    <property type="entry name" value="UPF0046_metallophosphoest"/>
</dbReference>
<dbReference type="EMBL" id="MU806281">
    <property type="protein sequence ID" value="KAJ3836972.1"/>
    <property type="molecule type" value="Genomic_DNA"/>
</dbReference>
<dbReference type="CDD" id="cd07379">
    <property type="entry name" value="MPP_239FB"/>
    <property type="match status" value="1"/>
</dbReference>
<comment type="caution">
    <text evidence="2">The sequence shown here is derived from an EMBL/GenBank/DDBJ whole genome shotgun (WGS) entry which is preliminary data.</text>
</comment>
<dbReference type="InterPro" id="IPR004843">
    <property type="entry name" value="Calcineurin-like_PHP"/>
</dbReference>
<sequence length="316" mass="35133">MAARQRDITLRSPQNKDIVYLEYDPTNLPPPSSGYTRFVCVSDTHAKQFPVPDGDVLLHSGDLTNSGTIAEFERTMNWICSLPHRTKLIIAGNHDLTLHAGWYEENHHRWSSSGHAMPQERGRILDLLKGSKAREANVVYLQNEFYTFQAKEGCRSWSVYGSPWSPEFYNWAFGYTAAEGPALVSKFQKADILLTHGPPRNILDRTNGGDLPGCPALAAALPRLRPRLHVFGHIHEAHGAHIHSWSKGNVGSVQNDFDQVESNEHSISNASASGETEEVTVFVNAANWPMGKRRVEYQTSGFGGAGFRPVVVDMLD</sequence>
<gene>
    <name evidence="2" type="ORF">F5878DRAFT_623813</name>
</gene>
<name>A0AA38UG66_9AGAR</name>
<dbReference type="SUPFAM" id="SSF56300">
    <property type="entry name" value="Metallo-dependent phosphatases"/>
    <property type="match status" value="1"/>
</dbReference>
<proteinExistence type="predicted"/>
<dbReference type="Proteomes" id="UP001163846">
    <property type="component" value="Unassembled WGS sequence"/>
</dbReference>
<evidence type="ECO:0000313" key="3">
    <source>
        <dbReference type="Proteomes" id="UP001163846"/>
    </source>
</evidence>
<dbReference type="GO" id="GO:0016787">
    <property type="term" value="F:hydrolase activity"/>
    <property type="evidence" value="ECO:0007669"/>
    <property type="project" value="InterPro"/>
</dbReference>
<reference evidence="2" key="1">
    <citation type="submission" date="2022-08" db="EMBL/GenBank/DDBJ databases">
        <authorList>
            <consortium name="DOE Joint Genome Institute"/>
            <person name="Min B."/>
            <person name="Riley R."/>
            <person name="Sierra-Patev S."/>
            <person name="Naranjo-Ortiz M."/>
            <person name="Looney B."/>
            <person name="Konkel Z."/>
            <person name="Slot J.C."/>
            <person name="Sakamoto Y."/>
            <person name="Steenwyk J.L."/>
            <person name="Rokas A."/>
            <person name="Carro J."/>
            <person name="Camarero S."/>
            <person name="Ferreira P."/>
            <person name="Molpeceres G."/>
            <person name="Ruiz-Duenas F.J."/>
            <person name="Serrano A."/>
            <person name="Henrissat B."/>
            <person name="Drula E."/>
            <person name="Hughes K.W."/>
            <person name="Mata J.L."/>
            <person name="Ishikawa N.K."/>
            <person name="Vargas-Isla R."/>
            <person name="Ushijima S."/>
            <person name="Smith C.A."/>
            <person name="Ahrendt S."/>
            <person name="Andreopoulos W."/>
            <person name="He G."/>
            <person name="Labutti K."/>
            <person name="Lipzen A."/>
            <person name="Ng V."/>
            <person name="Sandor L."/>
            <person name="Barry K."/>
            <person name="Martinez A.T."/>
            <person name="Xiao Y."/>
            <person name="Gibbons J.G."/>
            <person name="Terashima K."/>
            <person name="Hibbett D.S."/>
            <person name="Grigoriev I.V."/>
        </authorList>
    </citation>
    <scope>NUCLEOTIDE SEQUENCE</scope>
    <source>
        <strain evidence="2">TFB9207</strain>
    </source>
</reference>
<feature type="domain" description="Calcineurin-like phosphoesterase" evidence="1">
    <location>
        <begin position="47"/>
        <end position="236"/>
    </location>
</feature>
<dbReference type="PANTHER" id="PTHR12905:SF0">
    <property type="entry name" value="CALCINEURIN-LIKE PHOSPHOESTERASE DOMAIN-CONTAINING PROTEIN"/>
    <property type="match status" value="1"/>
</dbReference>
<dbReference type="Pfam" id="PF00149">
    <property type="entry name" value="Metallophos"/>
    <property type="match status" value="1"/>
</dbReference>
<dbReference type="InterPro" id="IPR029052">
    <property type="entry name" value="Metallo-depent_PP-like"/>
</dbReference>
<protein>
    <submittedName>
        <fullName evidence="2">Metallo-dependent phosphatase-like protein</fullName>
    </submittedName>
</protein>
<dbReference type="Gene3D" id="3.60.21.10">
    <property type="match status" value="1"/>
</dbReference>
<keyword evidence="3" id="KW-1185">Reference proteome</keyword>
<evidence type="ECO:0000313" key="2">
    <source>
        <dbReference type="EMBL" id="KAJ3836972.1"/>
    </source>
</evidence>
<evidence type="ECO:0000259" key="1">
    <source>
        <dbReference type="Pfam" id="PF00149"/>
    </source>
</evidence>